<name>A0A0G1RXS9_9BACT</name>
<comment type="caution">
    <text evidence="1">The sequence shown here is derived from an EMBL/GenBank/DDBJ whole genome shotgun (WGS) entry which is preliminary data.</text>
</comment>
<dbReference type="Proteomes" id="UP000033860">
    <property type="component" value="Unassembled WGS sequence"/>
</dbReference>
<dbReference type="EMBL" id="LCNT01000001">
    <property type="protein sequence ID" value="KKU61926.1"/>
    <property type="molecule type" value="Genomic_DNA"/>
</dbReference>
<evidence type="ECO:0000313" key="1">
    <source>
        <dbReference type="EMBL" id="KKU61926.1"/>
    </source>
</evidence>
<proteinExistence type="predicted"/>
<accession>A0A0G1RXS9</accession>
<organism evidence="1 2">
    <name type="scientific">Candidatus Beckwithbacteria bacterium GW2011_GWB1_47_15</name>
    <dbReference type="NCBI Taxonomy" id="1618371"/>
    <lineage>
        <taxon>Bacteria</taxon>
        <taxon>Candidatus Beckwithiibacteriota</taxon>
    </lineage>
</organism>
<evidence type="ECO:0000313" key="2">
    <source>
        <dbReference type="Proteomes" id="UP000033860"/>
    </source>
</evidence>
<reference evidence="1 2" key="1">
    <citation type="journal article" date="2015" name="Nature">
        <title>rRNA introns, odd ribosomes, and small enigmatic genomes across a large radiation of phyla.</title>
        <authorList>
            <person name="Brown C.T."/>
            <person name="Hug L.A."/>
            <person name="Thomas B.C."/>
            <person name="Sharon I."/>
            <person name="Castelle C.J."/>
            <person name="Singh A."/>
            <person name="Wilkins M.J."/>
            <person name="Williams K.H."/>
            <person name="Banfield J.F."/>
        </authorList>
    </citation>
    <scope>NUCLEOTIDE SEQUENCE [LARGE SCALE GENOMIC DNA]</scope>
</reference>
<protein>
    <submittedName>
        <fullName evidence="1">Uncharacterized protein</fullName>
    </submittedName>
</protein>
<dbReference type="AlphaFoldDB" id="A0A0G1RXS9"/>
<sequence length="208" mass="23322">MKKVSGFFILLLLGALGAAGYFAWQNYQLRSKPQPSQLQPKEVQLQPTPTAQTAQVDEFSDWLDFGSRTDLFTIKHPKNVSVGQTPDNYIQVSVWGPTQEKDTEFYDGINLLFKFNPLNGQTLEAVVDNSVQESQVVGEIITAKTPMSLNNYDGFTYTSQGLGVFRYIFLEWPGQGYMEIIDGTNDPTGQGYKEIVEKILLTLEYSAV</sequence>
<gene>
    <name evidence="1" type="ORF">UX85_C0001G0140</name>
</gene>